<dbReference type="AlphaFoldDB" id="A0A0J6VCA8"/>
<name>A0A0J6VCA8_9MYCO</name>
<reference evidence="2 3" key="1">
    <citation type="journal article" date="2015" name="Genome Biol. Evol.">
        <title>Characterization of Three Mycobacterium spp. with Potential Use in Bioremediation by Genome Sequencing and Comparative Genomics.</title>
        <authorList>
            <person name="Das S."/>
            <person name="Pettersson B.M."/>
            <person name="Behra P.R."/>
            <person name="Ramesh M."/>
            <person name="Dasgupta S."/>
            <person name="Bhattacharya A."/>
            <person name="Kirsebom L.A."/>
        </authorList>
    </citation>
    <scope>NUCLEOTIDE SEQUENCE [LARGE SCALE GENOMIC DNA]</scope>
    <source>
        <strain evidence="2 3">DSM 43826</strain>
    </source>
</reference>
<dbReference type="Proteomes" id="UP000036513">
    <property type="component" value="Unassembled WGS sequence"/>
</dbReference>
<evidence type="ECO:0000313" key="3">
    <source>
        <dbReference type="Proteomes" id="UP000036513"/>
    </source>
</evidence>
<feature type="region of interest" description="Disordered" evidence="1">
    <location>
        <begin position="254"/>
        <end position="276"/>
    </location>
</feature>
<feature type="region of interest" description="Disordered" evidence="1">
    <location>
        <begin position="167"/>
        <end position="192"/>
    </location>
</feature>
<dbReference type="EMBL" id="JYNL01000068">
    <property type="protein sequence ID" value="KMO68565.1"/>
    <property type="molecule type" value="Genomic_DNA"/>
</dbReference>
<evidence type="ECO:0000256" key="1">
    <source>
        <dbReference type="SAM" id="MobiDB-lite"/>
    </source>
</evidence>
<dbReference type="PATRIC" id="fig|37916.4.peg.6119"/>
<gene>
    <name evidence="2" type="ORF">MCHLDSM_06096</name>
</gene>
<protein>
    <submittedName>
        <fullName evidence="2">Uncharacterized protein</fullName>
    </submittedName>
</protein>
<evidence type="ECO:0000313" key="2">
    <source>
        <dbReference type="EMBL" id="KMO68565.1"/>
    </source>
</evidence>
<keyword evidence="3" id="KW-1185">Reference proteome</keyword>
<comment type="caution">
    <text evidence="2">The sequence shown here is derived from an EMBL/GenBank/DDBJ whole genome shotgun (WGS) entry which is preliminary data.</text>
</comment>
<sequence>MATLRGAASVGTALLLVGLAVDAGLLVVGVAGAGGGEFGLEGFIDRPPFRSHPARQLAHPVGLLLSQGDTAAAGAFGVGGFGTVLIDLRRQPLGRLLQVLGLQARPHRGQLAVRGGAGADIHPRGQLVVKGRDHRHMLGIQGATGLGGGGGLPHRRQRLPAHRLPRTQRSGVGQPAFGLTIRDPQRSGEHRLPRRLTQPARLGLGGQPRQHPMFQGGDAAQHGRHLCQQLHQLAVGQGVAGVVQHRDLRPDRLHRARDFPHISNTSSNHRHVRRDL</sequence>
<accession>A0A0J6VCA8</accession>
<proteinExistence type="predicted"/>
<organism evidence="2 3">
    <name type="scientific">Mycolicibacterium chlorophenolicum</name>
    <dbReference type="NCBI Taxonomy" id="37916"/>
    <lineage>
        <taxon>Bacteria</taxon>
        <taxon>Bacillati</taxon>
        <taxon>Actinomycetota</taxon>
        <taxon>Actinomycetes</taxon>
        <taxon>Mycobacteriales</taxon>
        <taxon>Mycobacteriaceae</taxon>
        <taxon>Mycolicibacterium</taxon>
    </lineage>
</organism>